<dbReference type="STRING" id="414778.BCM40_09980"/>
<dbReference type="PANTHER" id="PTHR43546:SF3">
    <property type="entry name" value="UPF0173 METAL-DEPENDENT HYDROLASE MJ1163"/>
    <property type="match status" value="1"/>
</dbReference>
<sequence>MNVSYHGHSVVKIKTGKFTILIDPFISGNKLTDLKVADEKPDAILLTHAHNDHVGDTVELAKNNNAQVIAPVELANYLSSQGVDAVGMNLGGAHNFDFGVVKFTKAFHSSSFTTDEGEVVYGGMPAGILFKAEGKTIYHAGDTEVFGDMKMLGERNDIDVAFLPIGDYFTMGPEDAAYAVELLKPKMVVPIHYNTFPPIEQDPEHFKSLVKDVQVNILQPGENVDLESISTNR</sequence>
<evidence type="ECO:0000259" key="3">
    <source>
        <dbReference type="SMART" id="SM00849"/>
    </source>
</evidence>
<dbReference type="NCBIfam" id="NF001911">
    <property type="entry name" value="PRK00685.1"/>
    <property type="match status" value="1"/>
</dbReference>
<keyword evidence="5" id="KW-1185">Reference proteome</keyword>
<gene>
    <name evidence="4" type="ORF">BCM40_09980</name>
</gene>
<evidence type="ECO:0000313" key="5">
    <source>
        <dbReference type="Proteomes" id="UP000092495"/>
    </source>
</evidence>
<dbReference type="InterPro" id="IPR036866">
    <property type="entry name" value="RibonucZ/Hydroxyglut_hydro"/>
</dbReference>
<dbReference type="KEGG" id="pdg:BCM40_09980"/>
<keyword evidence="1 2" id="KW-0378">Hydrolase</keyword>
<comment type="similarity">
    <text evidence="2">Belongs to the UPF0173 family.</text>
</comment>
<accession>A0A1C7EK03</accession>
<evidence type="ECO:0000313" key="4">
    <source>
        <dbReference type="EMBL" id="ANU23687.1"/>
    </source>
</evidence>
<dbReference type="EMBL" id="CP016543">
    <property type="protein sequence ID" value="ANU23687.1"/>
    <property type="molecule type" value="Genomic_DNA"/>
</dbReference>
<dbReference type="Pfam" id="PF12706">
    <property type="entry name" value="Lactamase_B_2"/>
    <property type="match status" value="1"/>
</dbReference>
<evidence type="ECO:0000256" key="2">
    <source>
        <dbReference type="HAMAP-Rule" id="MF_00457"/>
    </source>
</evidence>
<name>A0A1C7EK03_9BACL</name>
<dbReference type="SUPFAM" id="SSF56281">
    <property type="entry name" value="Metallo-hydrolase/oxidoreductase"/>
    <property type="match status" value="1"/>
</dbReference>
<dbReference type="OrthoDB" id="9789133at2"/>
<dbReference type="InterPro" id="IPR050114">
    <property type="entry name" value="UPF0173_UPF0282_UlaG_hydrolase"/>
</dbReference>
<reference evidence="4" key="1">
    <citation type="submission" date="2016-10" db="EMBL/GenBank/DDBJ databases">
        <authorList>
            <person name="See-Too W.S."/>
        </authorList>
    </citation>
    <scope>NUCLEOTIDE SEQUENCE</scope>
    <source>
        <strain evidence="4">DSM 22276</strain>
    </source>
</reference>
<dbReference type="Proteomes" id="UP000092495">
    <property type="component" value="Chromosome"/>
</dbReference>
<protein>
    <recommendedName>
        <fullName evidence="2">UPF0173 metal-dependent hydrolase BCM40_09980</fullName>
    </recommendedName>
</protein>
<proteinExistence type="inferred from homology"/>
<dbReference type="InterPro" id="IPR022877">
    <property type="entry name" value="UPF0173"/>
</dbReference>
<dbReference type="AlphaFoldDB" id="A0A1C7EK03"/>
<dbReference type="HAMAP" id="MF_00457">
    <property type="entry name" value="UPF0173"/>
    <property type="match status" value="1"/>
</dbReference>
<evidence type="ECO:0000256" key="1">
    <source>
        <dbReference type="ARBA" id="ARBA00022801"/>
    </source>
</evidence>
<dbReference type="RefSeq" id="WP_065526689.1">
    <property type="nucleotide sequence ID" value="NZ_CP016543.2"/>
</dbReference>
<dbReference type="GO" id="GO:0016787">
    <property type="term" value="F:hydrolase activity"/>
    <property type="evidence" value="ECO:0007669"/>
    <property type="project" value="UniProtKB-UniRule"/>
</dbReference>
<dbReference type="Gene3D" id="3.60.15.10">
    <property type="entry name" value="Ribonuclease Z/Hydroxyacylglutathione hydrolase-like"/>
    <property type="match status" value="1"/>
</dbReference>
<dbReference type="SMART" id="SM00849">
    <property type="entry name" value="Lactamase_B"/>
    <property type="match status" value="1"/>
</dbReference>
<organism evidence="4 5">
    <name type="scientific">Planococcus donghaensis</name>
    <dbReference type="NCBI Taxonomy" id="414778"/>
    <lineage>
        <taxon>Bacteria</taxon>
        <taxon>Bacillati</taxon>
        <taxon>Bacillota</taxon>
        <taxon>Bacilli</taxon>
        <taxon>Bacillales</taxon>
        <taxon>Caryophanaceae</taxon>
        <taxon>Planococcus</taxon>
    </lineage>
</organism>
<dbReference type="InterPro" id="IPR001279">
    <property type="entry name" value="Metallo-B-lactamas"/>
</dbReference>
<dbReference type="PANTHER" id="PTHR43546">
    <property type="entry name" value="UPF0173 METAL-DEPENDENT HYDROLASE MJ1163-RELATED"/>
    <property type="match status" value="1"/>
</dbReference>
<feature type="domain" description="Metallo-beta-lactamase" evidence="3">
    <location>
        <begin position="7"/>
        <end position="192"/>
    </location>
</feature>